<sequence length="252" mass="28598">MQMDTTPIDIAVSLYDKWIFVLNDKGEILCFSKDGSLKEKIQVGNQFNQIRVGPRDNLLFLGSSKNKTVEIIELDFTYKISTAGSPFKGPSNAPVVLVLFTDFECPYCAQLVPVLDQVLKKYPKEVKLVFKNFPLQSHRYAMNAAIAALAAESQGKFWEFHDLLFKNYNQLNDKKLEEIIKMAGLNKQEFDKKMHDPQTIQKVKKDTIEGINADVRGTPSVFINGKLLKNLSMTEFIKAIDKELKKVQKGSN</sequence>
<dbReference type="InterPro" id="IPR012336">
    <property type="entry name" value="Thioredoxin-like_fold"/>
</dbReference>
<keyword evidence="5" id="KW-0676">Redox-active center</keyword>
<evidence type="ECO:0000256" key="5">
    <source>
        <dbReference type="ARBA" id="ARBA00023284"/>
    </source>
</evidence>
<keyword evidence="2" id="KW-0732">Signal</keyword>
<proteinExistence type="inferred from homology"/>
<dbReference type="SUPFAM" id="SSF52833">
    <property type="entry name" value="Thioredoxin-like"/>
    <property type="match status" value="1"/>
</dbReference>
<dbReference type="PROSITE" id="PS51352">
    <property type="entry name" value="THIOREDOXIN_2"/>
    <property type="match status" value="1"/>
</dbReference>
<dbReference type="EMBL" id="FR695868">
    <property type="protein sequence ID" value="CBX28448.1"/>
    <property type="molecule type" value="Genomic_DNA"/>
</dbReference>
<dbReference type="SUPFAM" id="SSF50969">
    <property type="entry name" value="YVTN repeat-like/Quinoprotein amine dehydrogenase"/>
    <property type="match status" value="1"/>
</dbReference>
<dbReference type="PANTHER" id="PTHR13887">
    <property type="entry name" value="GLUTATHIONE S-TRANSFERASE KAPPA"/>
    <property type="match status" value="1"/>
</dbReference>
<keyword evidence="3" id="KW-0560">Oxidoreductase</keyword>
<protein>
    <recommendedName>
        <fullName evidence="6">Thioredoxin domain-containing protein</fullName>
    </recommendedName>
</protein>
<evidence type="ECO:0000256" key="2">
    <source>
        <dbReference type="ARBA" id="ARBA00022729"/>
    </source>
</evidence>
<feature type="domain" description="Thioredoxin" evidence="6">
    <location>
        <begin position="67"/>
        <end position="245"/>
    </location>
</feature>
<dbReference type="Gene3D" id="3.40.30.10">
    <property type="entry name" value="Glutaredoxin"/>
    <property type="match status" value="1"/>
</dbReference>
<organism evidence="7">
    <name type="scientific">uncultured Desulfobacterium sp</name>
    <dbReference type="NCBI Taxonomy" id="201089"/>
    <lineage>
        <taxon>Bacteria</taxon>
        <taxon>Pseudomonadati</taxon>
        <taxon>Thermodesulfobacteriota</taxon>
        <taxon>Desulfobacteria</taxon>
        <taxon>Desulfobacterales</taxon>
        <taxon>Desulfobacteriaceae</taxon>
        <taxon>Desulfobacterium</taxon>
        <taxon>environmental samples</taxon>
    </lineage>
</organism>
<evidence type="ECO:0000256" key="4">
    <source>
        <dbReference type="ARBA" id="ARBA00023157"/>
    </source>
</evidence>
<dbReference type="InterPro" id="IPR036249">
    <property type="entry name" value="Thioredoxin-like_sf"/>
</dbReference>
<dbReference type="InterPro" id="IPR013766">
    <property type="entry name" value="Thioredoxin_domain"/>
</dbReference>
<dbReference type="Pfam" id="PF13462">
    <property type="entry name" value="Thioredoxin_4"/>
    <property type="match status" value="1"/>
</dbReference>
<dbReference type="GO" id="GO:0016491">
    <property type="term" value="F:oxidoreductase activity"/>
    <property type="evidence" value="ECO:0007669"/>
    <property type="project" value="UniProtKB-KW"/>
</dbReference>
<evidence type="ECO:0000259" key="6">
    <source>
        <dbReference type="PROSITE" id="PS51352"/>
    </source>
</evidence>
<reference evidence="7" key="1">
    <citation type="journal article" date="2011" name="Environ. Microbiol.">
        <title>Genomic insights into the metabolic potential of the polycyclic aromatic hydrocarbon degrading sulfate-reducing Deltaproteobacterium N47.</title>
        <authorList>
            <person name="Bergmann F."/>
            <person name="Selesi D."/>
            <person name="Weinmaier T."/>
            <person name="Tischler P."/>
            <person name="Rattei T."/>
            <person name="Meckenstock R.U."/>
        </authorList>
    </citation>
    <scope>NUCLEOTIDE SEQUENCE</scope>
</reference>
<accession>E1YD04</accession>
<dbReference type="AlphaFoldDB" id="E1YD04"/>
<evidence type="ECO:0000313" key="7">
    <source>
        <dbReference type="EMBL" id="CBX28448.1"/>
    </source>
</evidence>
<name>E1YD04_9BACT</name>
<gene>
    <name evidence="7" type="ORF">N47_G37720</name>
</gene>
<dbReference type="InterPro" id="IPR011044">
    <property type="entry name" value="Quino_amine_DH_bsu"/>
</dbReference>
<dbReference type="PANTHER" id="PTHR13887:SF14">
    <property type="entry name" value="DISULFIDE BOND FORMATION PROTEIN D"/>
    <property type="match status" value="1"/>
</dbReference>
<evidence type="ECO:0000256" key="3">
    <source>
        <dbReference type="ARBA" id="ARBA00023002"/>
    </source>
</evidence>
<comment type="similarity">
    <text evidence="1">Belongs to the thioredoxin family. DsbA subfamily.</text>
</comment>
<evidence type="ECO:0000256" key="1">
    <source>
        <dbReference type="ARBA" id="ARBA00005791"/>
    </source>
</evidence>
<keyword evidence="4" id="KW-1015">Disulfide bond</keyword>